<organism evidence="5 6">
    <name type="scientific">Candidatus Magnetoglobus multicellularis str. Araruama</name>
    <dbReference type="NCBI Taxonomy" id="890399"/>
    <lineage>
        <taxon>Bacteria</taxon>
        <taxon>Pseudomonadati</taxon>
        <taxon>Thermodesulfobacteriota</taxon>
        <taxon>Desulfobacteria</taxon>
        <taxon>Desulfobacterales</taxon>
        <taxon>Desulfobacteraceae</taxon>
        <taxon>Candidatus Magnetoglobus</taxon>
    </lineage>
</organism>
<evidence type="ECO:0000256" key="2">
    <source>
        <dbReference type="ARBA" id="ARBA00023125"/>
    </source>
</evidence>
<comment type="caution">
    <text evidence="5">The sequence shown here is derived from an EMBL/GenBank/DDBJ whole genome shotgun (WGS) entry which is preliminary data.</text>
</comment>
<reference evidence="6" key="1">
    <citation type="submission" date="2012-11" db="EMBL/GenBank/DDBJ databases">
        <authorList>
            <person name="Lucero-Rivera Y.E."/>
            <person name="Tovar-Ramirez D."/>
        </authorList>
    </citation>
    <scope>NUCLEOTIDE SEQUENCE [LARGE SCALE GENOMIC DNA]</scope>
    <source>
        <strain evidence="6">Araruama</strain>
    </source>
</reference>
<gene>
    <name evidence="5" type="ORF">OMM_01490</name>
</gene>
<dbReference type="EMBL" id="ATBP01000118">
    <property type="protein sequence ID" value="ETR72738.1"/>
    <property type="molecule type" value="Genomic_DNA"/>
</dbReference>
<dbReference type="AlphaFoldDB" id="A0A1V1PD75"/>
<comment type="similarity">
    <text evidence="1">Belongs to the 'phage' integrase family.</text>
</comment>
<evidence type="ECO:0000313" key="5">
    <source>
        <dbReference type="EMBL" id="ETR72738.1"/>
    </source>
</evidence>
<dbReference type="CDD" id="cd01188">
    <property type="entry name" value="INT_RitA_C_like"/>
    <property type="match status" value="1"/>
</dbReference>
<protein>
    <submittedName>
        <fullName evidence="5">Integrase/recombinase</fullName>
    </submittedName>
</protein>
<accession>A0A1V1PD75</accession>
<dbReference type="GO" id="GO:0006310">
    <property type="term" value="P:DNA recombination"/>
    <property type="evidence" value="ECO:0007669"/>
    <property type="project" value="UniProtKB-KW"/>
</dbReference>
<dbReference type="GO" id="GO:0003677">
    <property type="term" value="F:DNA binding"/>
    <property type="evidence" value="ECO:0007669"/>
    <property type="project" value="UniProtKB-KW"/>
</dbReference>
<dbReference type="InterPro" id="IPR013762">
    <property type="entry name" value="Integrase-like_cat_sf"/>
</dbReference>
<name>A0A1V1PD75_9BACT</name>
<dbReference type="PANTHER" id="PTHR30349:SF41">
    <property type="entry name" value="INTEGRASE_RECOMBINASE PROTEIN MJ0367-RELATED"/>
    <property type="match status" value="1"/>
</dbReference>
<dbReference type="Pfam" id="PF00589">
    <property type="entry name" value="Phage_integrase"/>
    <property type="match status" value="1"/>
</dbReference>
<evidence type="ECO:0000313" key="6">
    <source>
        <dbReference type="Proteomes" id="UP000189670"/>
    </source>
</evidence>
<feature type="domain" description="Tyr recombinase" evidence="4">
    <location>
        <begin position="211"/>
        <end position="398"/>
    </location>
</feature>
<dbReference type="PANTHER" id="PTHR30349">
    <property type="entry name" value="PHAGE INTEGRASE-RELATED"/>
    <property type="match status" value="1"/>
</dbReference>
<dbReference type="PROSITE" id="PS51898">
    <property type="entry name" value="TYR_RECOMBINASE"/>
    <property type="match status" value="1"/>
</dbReference>
<keyword evidence="2" id="KW-0238">DNA-binding</keyword>
<evidence type="ECO:0000259" key="4">
    <source>
        <dbReference type="PROSITE" id="PS51898"/>
    </source>
</evidence>
<dbReference type="InterPro" id="IPR050090">
    <property type="entry name" value="Tyrosine_recombinase_XerCD"/>
</dbReference>
<evidence type="ECO:0000256" key="3">
    <source>
        <dbReference type="ARBA" id="ARBA00023172"/>
    </source>
</evidence>
<dbReference type="InterPro" id="IPR002104">
    <property type="entry name" value="Integrase_catalytic"/>
</dbReference>
<sequence length="411" mass="46930">MDTTLKISVENVLDFLQNIPLSDATVRYYRCCYNNILSFCEKKGINKFSTADAEEFYQFQDNRFQSGKVSKVYILIMRRAAFLLAEYCASGDISWERKNYNQPKLCPLFARVRHDFEQICANTLSQGSTVLLSQAVKRFLLFLETNGHQNFSLLSYSDIQYYILQEAPAHKGNMVNLTWPLKKFLAFLKERQYVEINADILLSNPIPSRKKVLPCFSSQEVDAIFSAVDRSTPLGLRDYAFMKLALSMGLRACDIVNLQFNDIDWHRSEINIVQQKTGNSLVLPLLPDVGNALAAYILNGRPKTDNSFVFIRMRKPYHNLKRHAIGANIMKRYMECADVQHSAGDGRTFHAFRRTAGTRLVEAEIPLPTVSQILGHRNLDSTKCYIALHDEGLRVCCMDLRNYATTKEGLA</sequence>
<dbReference type="Proteomes" id="UP000189670">
    <property type="component" value="Unassembled WGS sequence"/>
</dbReference>
<dbReference type="SUPFAM" id="SSF56349">
    <property type="entry name" value="DNA breaking-rejoining enzymes"/>
    <property type="match status" value="1"/>
</dbReference>
<evidence type="ECO:0000256" key="1">
    <source>
        <dbReference type="ARBA" id="ARBA00008857"/>
    </source>
</evidence>
<dbReference type="Gene3D" id="1.10.443.10">
    <property type="entry name" value="Intergrase catalytic core"/>
    <property type="match status" value="1"/>
</dbReference>
<keyword evidence="3" id="KW-0233">DNA recombination</keyword>
<dbReference type="GO" id="GO:0015074">
    <property type="term" value="P:DNA integration"/>
    <property type="evidence" value="ECO:0007669"/>
    <property type="project" value="InterPro"/>
</dbReference>
<dbReference type="InterPro" id="IPR011010">
    <property type="entry name" value="DNA_brk_join_enz"/>
</dbReference>
<proteinExistence type="inferred from homology"/>